<keyword evidence="2" id="KW-0805">Transcription regulation</keyword>
<feature type="domain" description="HTH lysR-type" evidence="5">
    <location>
        <begin position="14"/>
        <end position="59"/>
    </location>
</feature>
<comment type="similarity">
    <text evidence="1">Belongs to the LysR transcriptional regulatory family.</text>
</comment>
<dbReference type="InterPro" id="IPR036390">
    <property type="entry name" value="WH_DNA-bd_sf"/>
</dbReference>
<dbReference type="EMBL" id="CP014699">
    <property type="protein sequence ID" value="AND79509.1"/>
    <property type="molecule type" value="Genomic_DNA"/>
</dbReference>
<protein>
    <recommendedName>
        <fullName evidence="5">HTH lysR-type domain-containing protein</fullName>
    </recommendedName>
</protein>
<sequence>MIDGYLLEQLLSFYRTGTLSAAAEELHISQPALSQSMKKIESMIGVPLFNRSQNKTSFNENGLLLIDYAQKITELQEEMLEAVRHQAKHSSKLHLASIAPAPRDAVLEQAAAFQLEITSELLTDEKQMITDLLNDKYDLAIASHIPVNNLLAAVPFFDETLYIQVPIEHPLAKYDAVTFADLAGQNILILMDIGFWMDLVKTEIPSANFLYMDDNQAFTEIASEGEFPHFITDITDLSRAAEHKKIIPIHEDKAKATFYFVFKKENRLKWDKLIERCRLASNQN</sequence>
<dbReference type="GO" id="GO:0000976">
    <property type="term" value="F:transcription cis-regulatory region binding"/>
    <property type="evidence" value="ECO:0007669"/>
    <property type="project" value="TreeGrafter"/>
</dbReference>
<dbReference type="AlphaFoldDB" id="A0A172Q7P6"/>
<evidence type="ECO:0000256" key="1">
    <source>
        <dbReference type="ARBA" id="ARBA00009437"/>
    </source>
</evidence>
<evidence type="ECO:0000256" key="3">
    <source>
        <dbReference type="ARBA" id="ARBA00023125"/>
    </source>
</evidence>
<keyword evidence="7" id="KW-1185">Reference proteome</keyword>
<dbReference type="OrthoDB" id="79118at2"/>
<dbReference type="Pfam" id="PF03466">
    <property type="entry name" value="LysR_substrate"/>
    <property type="match status" value="1"/>
</dbReference>
<dbReference type="SUPFAM" id="SSF46785">
    <property type="entry name" value="Winged helix' DNA-binding domain"/>
    <property type="match status" value="1"/>
</dbReference>
<dbReference type="InterPro" id="IPR000847">
    <property type="entry name" value="LysR_HTH_N"/>
</dbReference>
<evidence type="ECO:0000256" key="4">
    <source>
        <dbReference type="ARBA" id="ARBA00023163"/>
    </source>
</evidence>
<dbReference type="Pfam" id="PF00126">
    <property type="entry name" value="HTH_1"/>
    <property type="match status" value="1"/>
</dbReference>
<dbReference type="Proteomes" id="UP000077317">
    <property type="component" value="Chromosome"/>
</dbReference>
<name>A0A172Q7P6_9STRE</name>
<proteinExistence type="inferred from homology"/>
<gene>
    <name evidence="6" type="ORF">A0O21_05430</name>
</gene>
<dbReference type="GO" id="GO:0003700">
    <property type="term" value="F:DNA-binding transcription factor activity"/>
    <property type="evidence" value="ECO:0007669"/>
    <property type="project" value="InterPro"/>
</dbReference>
<dbReference type="PROSITE" id="PS50931">
    <property type="entry name" value="HTH_LYSR"/>
    <property type="match status" value="1"/>
</dbReference>
<evidence type="ECO:0000313" key="6">
    <source>
        <dbReference type="EMBL" id="AND79509.1"/>
    </source>
</evidence>
<evidence type="ECO:0000259" key="5">
    <source>
        <dbReference type="PROSITE" id="PS50931"/>
    </source>
</evidence>
<organism evidence="6 7">
    <name type="scientific">Streptococcus pantholopis</name>
    <dbReference type="NCBI Taxonomy" id="1811193"/>
    <lineage>
        <taxon>Bacteria</taxon>
        <taxon>Bacillati</taxon>
        <taxon>Bacillota</taxon>
        <taxon>Bacilli</taxon>
        <taxon>Lactobacillales</taxon>
        <taxon>Streptococcaceae</taxon>
        <taxon>Streptococcus</taxon>
    </lineage>
</organism>
<evidence type="ECO:0000256" key="2">
    <source>
        <dbReference type="ARBA" id="ARBA00023015"/>
    </source>
</evidence>
<dbReference type="Gene3D" id="1.10.10.10">
    <property type="entry name" value="Winged helix-like DNA-binding domain superfamily/Winged helix DNA-binding domain"/>
    <property type="match status" value="1"/>
</dbReference>
<accession>A0A172Q7P6</accession>
<reference evidence="7" key="2">
    <citation type="submission" date="2016-03" db="EMBL/GenBank/DDBJ databases">
        <title>Streptococcus antelopensis sp. nov., isolated from the feces of the Tibetan antelope (Pantholops hodgsonii) in Hoh Xil National Nature Reserve, Qinghai, China.</title>
        <authorList>
            <person name="Bai X."/>
        </authorList>
    </citation>
    <scope>NUCLEOTIDE SEQUENCE [LARGE SCALE GENOMIC DNA]</scope>
    <source>
        <strain evidence="7">TA 26</strain>
    </source>
</reference>
<dbReference type="PANTHER" id="PTHR30126">
    <property type="entry name" value="HTH-TYPE TRANSCRIPTIONAL REGULATOR"/>
    <property type="match status" value="1"/>
</dbReference>
<dbReference type="STRING" id="1811193.A0O21_05430"/>
<dbReference type="PRINTS" id="PR00039">
    <property type="entry name" value="HTHLYSR"/>
</dbReference>
<dbReference type="RefSeq" id="WP_067062471.1">
    <property type="nucleotide sequence ID" value="NZ_CP014699.1"/>
</dbReference>
<dbReference type="KEGG" id="spat:A0O21_05430"/>
<reference evidence="6 7" key="1">
    <citation type="journal article" date="2016" name="Int. J. Syst. Evol. Microbiol.">
        <title>Streptococcuspantholopis sp. nov., isolated from faeces of the Tibetan antelope (Pantholops hodgsonii).</title>
        <authorList>
            <person name="Bai X."/>
            <person name="Xiong Y."/>
            <person name="Lu S."/>
            <person name="Jin D."/>
            <person name="Lai X."/>
            <person name="Yang J."/>
            <person name="Niu L."/>
            <person name="Hu S."/>
            <person name="Meng X."/>
            <person name="Pu J."/>
            <person name="Ye C."/>
            <person name="Xu J."/>
        </authorList>
    </citation>
    <scope>NUCLEOTIDE SEQUENCE [LARGE SCALE GENOMIC DNA]</scope>
    <source>
        <strain evidence="6 7">TA 26</strain>
    </source>
</reference>
<dbReference type="SUPFAM" id="SSF53850">
    <property type="entry name" value="Periplasmic binding protein-like II"/>
    <property type="match status" value="1"/>
</dbReference>
<keyword evidence="3" id="KW-0238">DNA-binding</keyword>
<dbReference type="InterPro" id="IPR005119">
    <property type="entry name" value="LysR_subst-bd"/>
</dbReference>
<dbReference type="PANTHER" id="PTHR30126:SF40">
    <property type="entry name" value="HTH-TYPE TRANSCRIPTIONAL REGULATOR GLTR"/>
    <property type="match status" value="1"/>
</dbReference>
<dbReference type="InterPro" id="IPR036388">
    <property type="entry name" value="WH-like_DNA-bd_sf"/>
</dbReference>
<dbReference type="Gene3D" id="3.40.190.290">
    <property type="match status" value="1"/>
</dbReference>
<evidence type="ECO:0000313" key="7">
    <source>
        <dbReference type="Proteomes" id="UP000077317"/>
    </source>
</evidence>
<keyword evidence="4" id="KW-0804">Transcription</keyword>